<dbReference type="Gene3D" id="3.40.50.2000">
    <property type="entry name" value="Glycogen Phosphorylase B"/>
    <property type="match status" value="2"/>
</dbReference>
<accession>A0A147K4K6</accession>
<dbReference type="CDD" id="cd03801">
    <property type="entry name" value="GT4_PimA-like"/>
    <property type="match status" value="1"/>
</dbReference>
<dbReference type="GO" id="GO:0016757">
    <property type="term" value="F:glycosyltransferase activity"/>
    <property type="evidence" value="ECO:0007669"/>
    <property type="project" value="InterPro"/>
</dbReference>
<gene>
    <name evidence="2" type="ORF">Q75_16065</name>
</gene>
<dbReference type="STRING" id="1150625.Q75_16065"/>
<dbReference type="PATRIC" id="fig|1150625.3.peg.3363"/>
<dbReference type="EMBL" id="LDYG01000052">
    <property type="protein sequence ID" value="KUP04313.1"/>
    <property type="molecule type" value="Genomic_DNA"/>
</dbReference>
<dbReference type="SUPFAM" id="SSF53756">
    <property type="entry name" value="UDP-Glycosyltransferase/glycogen phosphorylase"/>
    <property type="match status" value="1"/>
</dbReference>
<dbReference type="PANTHER" id="PTHR12526">
    <property type="entry name" value="GLYCOSYLTRANSFERASE"/>
    <property type="match status" value="1"/>
</dbReference>
<comment type="caution">
    <text evidence="2">The sequence shown here is derived from an EMBL/GenBank/DDBJ whole genome shotgun (WGS) entry which is preliminary data.</text>
</comment>
<sequence>MNENLDFKKILNEVAPDLVHIYGTELAHTLSMVNVCEKEEVKTVISIQGLVSIIEKHMHANLPCRVVYGTTLRNLVRNDNVSGLKKLFYRRGKNEVQAIKKINHIIGRTTWDKACISQINPDAKYHFCNETLREEFYKHEWNIEKCDKHSIFLSQGQYPIKGLHYVMEAMPLILKKFPDAKVYIGGKDITKSQTIIDRLLITYYGKYIKKLIKIYRLEGNVVFTGPLNEEKMCERYLKSNVFICPSTIENSPNSLGEAMILGVPCIASDVGGVSDMLKHKEEGFVYQADAPYMLAHYVCEIFKDDELALKFSNNARAHARKTHEPMTNTNRLIEIYEDMLKKKE</sequence>
<proteinExistence type="predicted"/>
<dbReference type="Pfam" id="PF00534">
    <property type="entry name" value="Glycos_transf_1"/>
    <property type="match status" value="1"/>
</dbReference>
<dbReference type="AlphaFoldDB" id="A0A147K4K6"/>
<organism evidence="2 3">
    <name type="scientific">Bacillus coahuilensis p1.1.43</name>
    <dbReference type="NCBI Taxonomy" id="1150625"/>
    <lineage>
        <taxon>Bacteria</taxon>
        <taxon>Bacillati</taxon>
        <taxon>Bacillota</taxon>
        <taxon>Bacilli</taxon>
        <taxon>Bacillales</taxon>
        <taxon>Bacillaceae</taxon>
        <taxon>Bacillus</taxon>
    </lineage>
</organism>
<dbReference type="Proteomes" id="UP000074108">
    <property type="component" value="Unassembled WGS sequence"/>
</dbReference>
<reference evidence="2 3" key="1">
    <citation type="journal article" date="2016" name="Front. Microbiol.">
        <title>Microevolution Analysis of Bacillus coahuilensis Unveils Differences in Phosphorus Acquisition Strategies and Their Regulation.</title>
        <authorList>
            <person name="Gomez-Lunar Z."/>
            <person name="Hernandez-Gonzalez I."/>
            <person name="Rodriguez-Torres M.D."/>
            <person name="Souza V."/>
            <person name="Olmedo-Alvarez G."/>
        </authorList>
    </citation>
    <scope>NUCLEOTIDE SEQUENCE [LARGE SCALE GENOMIC DNA]</scope>
    <source>
        <strain evidence="3">p1.1.43</strain>
    </source>
</reference>
<evidence type="ECO:0000313" key="3">
    <source>
        <dbReference type="Proteomes" id="UP000074108"/>
    </source>
</evidence>
<protein>
    <submittedName>
        <fullName evidence="2">Glycosyl transferase family 1</fullName>
    </submittedName>
</protein>
<keyword evidence="2" id="KW-0808">Transferase</keyword>
<dbReference type="InterPro" id="IPR001296">
    <property type="entry name" value="Glyco_trans_1"/>
</dbReference>
<keyword evidence="3" id="KW-1185">Reference proteome</keyword>
<evidence type="ECO:0000259" key="1">
    <source>
        <dbReference type="Pfam" id="PF00534"/>
    </source>
</evidence>
<feature type="domain" description="Glycosyl transferase family 1" evidence="1">
    <location>
        <begin position="146"/>
        <end position="317"/>
    </location>
</feature>
<evidence type="ECO:0000313" key="2">
    <source>
        <dbReference type="EMBL" id="KUP04313.1"/>
    </source>
</evidence>
<name>A0A147K4K6_9BACI</name>